<comment type="caution">
    <text evidence="2">The sequence shown here is derived from an EMBL/GenBank/DDBJ whole genome shotgun (WGS) entry which is preliminary data.</text>
</comment>
<dbReference type="Proteomes" id="UP000050277">
    <property type="component" value="Unassembled WGS sequence"/>
</dbReference>
<dbReference type="EMBL" id="LGKP01000037">
    <property type="protein sequence ID" value="KPL80626.1"/>
    <property type="molecule type" value="Genomic_DNA"/>
</dbReference>
<proteinExistence type="predicted"/>
<dbReference type="Pfam" id="PF12708">
    <property type="entry name" value="Pect-lyase_RHGA_epim"/>
    <property type="match status" value="1"/>
</dbReference>
<evidence type="ECO:0000259" key="1">
    <source>
        <dbReference type="Pfam" id="PF12708"/>
    </source>
</evidence>
<evidence type="ECO:0000313" key="2">
    <source>
        <dbReference type="EMBL" id="KPL80626.1"/>
    </source>
</evidence>
<dbReference type="STRING" id="70996.SE18_23725"/>
<sequence length="420" mass="45017">MARLPSVDGDQDAWGDILNEYLLVGHHPDGTHKTEVFGIFNVQAFGAVGDGVTDDTNAIQAALNAAAPVGGVVWLTPTAHAYRCNGGLIIPPHVTLKGGYSGMRRGLQLWGEPARGSTIHVYTTDVFLTMRHNTVLDGVELFYPEQVTQGIPIPYGWTIHVPTDQHGVTIRNITCPNPYQLLSVNADGILIDSIQGYPLLVGIKLGRVADVARITNIQFNPNVWAAAGASLRTWVQTTGYCLDIEQAEEFMVQNFFGYGYLRGIWFRENLSSTGFPGSYGSINNFGFDSVQEGIIVETRGVSNRQGLSISNGRIIPFAGTVGARTGIKLSDTGTPQGPALSISNVSFFGAHERSIWIQSNSGVRMTMLGGQATEYTNEMVLCESATGVVRLVGVRSFNGIGPRINNGGGGNVSDTAPMAL</sequence>
<evidence type="ECO:0000313" key="3">
    <source>
        <dbReference type="Proteomes" id="UP000050277"/>
    </source>
</evidence>
<accession>A0A0N8GPD9</accession>
<gene>
    <name evidence="2" type="ORF">SE18_23725</name>
</gene>
<dbReference type="InterPro" id="IPR011050">
    <property type="entry name" value="Pectin_lyase_fold/virulence"/>
</dbReference>
<dbReference type="Gene3D" id="2.160.20.10">
    <property type="entry name" value="Single-stranded right-handed beta-helix, Pectin lyase-like"/>
    <property type="match status" value="1"/>
</dbReference>
<reference evidence="2 3" key="1">
    <citation type="submission" date="2015-07" db="EMBL/GenBank/DDBJ databases">
        <title>Whole genome sequence of Herpetosiphon geysericola DSM 7119.</title>
        <authorList>
            <person name="Hemp J."/>
            <person name="Ward L.M."/>
            <person name="Pace L.A."/>
            <person name="Fischer W.W."/>
        </authorList>
    </citation>
    <scope>NUCLEOTIDE SEQUENCE [LARGE SCALE GENOMIC DNA]</scope>
    <source>
        <strain evidence="2 3">DSM 7119</strain>
    </source>
</reference>
<feature type="domain" description="Rhamnogalacturonase A/B/Epimerase-like pectate lyase" evidence="1">
    <location>
        <begin position="39"/>
        <end position="99"/>
    </location>
</feature>
<dbReference type="SUPFAM" id="SSF51126">
    <property type="entry name" value="Pectin lyase-like"/>
    <property type="match status" value="1"/>
</dbReference>
<dbReference type="InterPro" id="IPR012334">
    <property type="entry name" value="Pectin_lyas_fold"/>
</dbReference>
<organism evidence="2 3">
    <name type="scientific">Herpetosiphon geysericola</name>
    <dbReference type="NCBI Taxonomy" id="70996"/>
    <lineage>
        <taxon>Bacteria</taxon>
        <taxon>Bacillati</taxon>
        <taxon>Chloroflexota</taxon>
        <taxon>Chloroflexia</taxon>
        <taxon>Herpetosiphonales</taxon>
        <taxon>Herpetosiphonaceae</taxon>
        <taxon>Herpetosiphon</taxon>
    </lineage>
</organism>
<dbReference type="RefSeq" id="WP_054536956.1">
    <property type="nucleotide sequence ID" value="NZ_LGKP01000037.1"/>
</dbReference>
<dbReference type="InterPro" id="IPR024535">
    <property type="entry name" value="RHGA/B-epi-like_pectate_lyase"/>
</dbReference>
<name>A0A0N8GPD9_9CHLR</name>
<keyword evidence="3" id="KW-1185">Reference proteome</keyword>
<dbReference type="AlphaFoldDB" id="A0A0N8GPD9"/>
<protein>
    <recommendedName>
        <fullName evidence="1">Rhamnogalacturonase A/B/Epimerase-like pectate lyase domain-containing protein</fullName>
    </recommendedName>
</protein>